<comment type="caution">
    <text evidence="2">The sequence shown here is derived from an EMBL/GenBank/DDBJ whole genome shotgun (WGS) entry which is preliminary data.</text>
</comment>
<dbReference type="InterPro" id="IPR000160">
    <property type="entry name" value="GGDEF_dom"/>
</dbReference>
<dbReference type="PANTHER" id="PTHR45138:SF24">
    <property type="entry name" value="DIGUANYLATE CYCLASE DGCC-RELATED"/>
    <property type="match status" value="1"/>
</dbReference>
<dbReference type="NCBIfam" id="TIGR00254">
    <property type="entry name" value="GGDEF"/>
    <property type="match status" value="1"/>
</dbReference>
<dbReference type="InterPro" id="IPR003018">
    <property type="entry name" value="GAF"/>
</dbReference>
<keyword evidence="3" id="KW-1185">Reference proteome</keyword>
<dbReference type="Pfam" id="PF00990">
    <property type="entry name" value="GGDEF"/>
    <property type="match status" value="1"/>
</dbReference>
<dbReference type="Gene3D" id="3.30.70.270">
    <property type="match status" value="1"/>
</dbReference>
<gene>
    <name evidence="2" type="ORF">BIV57_04895</name>
</gene>
<dbReference type="PROSITE" id="PS50887">
    <property type="entry name" value="GGDEF"/>
    <property type="match status" value="1"/>
</dbReference>
<dbReference type="InterPro" id="IPR029787">
    <property type="entry name" value="Nucleotide_cyclase"/>
</dbReference>
<evidence type="ECO:0000313" key="3">
    <source>
        <dbReference type="Proteomes" id="UP000243342"/>
    </source>
</evidence>
<dbReference type="GO" id="GO:0052621">
    <property type="term" value="F:diguanylate cyclase activity"/>
    <property type="evidence" value="ECO:0007669"/>
    <property type="project" value="TreeGrafter"/>
</dbReference>
<organism evidence="2 3">
    <name type="scientific">Mangrovactinospora gilvigrisea</name>
    <dbReference type="NCBI Taxonomy" id="1428644"/>
    <lineage>
        <taxon>Bacteria</taxon>
        <taxon>Bacillati</taxon>
        <taxon>Actinomycetota</taxon>
        <taxon>Actinomycetes</taxon>
        <taxon>Kitasatosporales</taxon>
        <taxon>Streptomycetaceae</taxon>
        <taxon>Mangrovactinospora</taxon>
    </lineage>
</organism>
<dbReference type="STRING" id="1428644.BIV57_04895"/>
<dbReference type="PANTHER" id="PTHR45138">
    <property type="entry name" value="REGULATORY COMPONENTS OF SENSORY TRANSDUCTION SYSTEM"/>
    <property type="match status" value="1"/>
</dbReference>
<sequence>MSEDRLRAVVRMAQAMAAAPDGLDVARVAADHARVALDASMAAISTWDRAQGRLRILVNDGDLAAGEEPLPADESYPVAHFPEIAEDGPNGPLPRAWIETTEGDGPRAAGLRSRGRCCCVVAPVLLEGRAWGELYAARKAGAPHLNSADAEFAAVLAGQVSAGLAQTERLAAVRRLAFTDPLTGLANRRAVDGRLAEAVRRHVEEGSPAGLIVCDVNGLKRLNDERGHEAGDRMLERFADQLSLVAATLPGALAARLGGDEFCVVVDGAPADEVVRAAEEVCRAALRFPEGEGVACGVASTEDPVGPVESPARLFRLADAAQYRAKAARSARPVVAGRGERAAAVLRLASAEAPVVSEARDRRRFRGVRVHGADAGRLLDAGLAAMDAVDGAGARLAAVAETVGRMSDAAAWEVREGEAVRDAAVQRPAPVEGGAYPVVASGSGGGWTVRVMGDERAVGVRELGTVLRVLVAAAVVPP</sequence>
<dbReference type="CDD" id="cd01949">
    <property type="entry name" value="GGDEF"/>
    <property type="match status" value="1"/>
</dbReference>
<dbReference type="RefSeq" id="WP_071655412.1">
    <property type="nucleotide sequence ID" value="NZ_MLCF01000017.1"/>
</dbReference>
<dbReference type="Proteomes" id="UP000243342">
    <property type="component" value="Unassembled WGS sequence"/>
</dbReference>
<dbReference type="InterPro" id="IPR043128">
    <property type="entry name" value="Rev_trsase/Diguanyl_cyclase"/>
</dbReference>
<accession>A0A1J7BYQ1</accession>
<dbReference type="AlphaFoldDB" id="A0A1J7BYQ1"/>
<dbReference type="GO" id="GO:0005886">
    <property type="term" value="C:plasma membrane"/>
    <property type="evidence" value="ECO:0007669"/>
    <property type="project" value="TreeGrafter"/>
</dbReference>
<dbReference type="InterPro" id="IPR029016">
    <property type="entry name" value="GAF-like_dom_sf"/>
</dbReference>
<evidence type="ECO:0000259" key="1">
    <source>
        <dbReference type="PROSITE" id="PS50887"/>
    </source>
</evidence>
<dbReference type="GO" id="GO:1902201">
    <property type="term" value="P:negative regulation of bacterial-type flagellum-dependent cell motility"/>
    <property type="evidence" value="ECO:0007669"/>
    <property type="project" value="TreeGrafter"/>
</dbReference>
<dbReference type="SMART" id="SM00267">
    <property type="entry name" value="GGDEF"/>
    <property type="match status" value="1"/>
</dbReference>
<dbReference type="EMBL" id="MLCF01000017">
    <property type="protein sequence ID" value="OIV38593.1"/>
    <property type="molecule type" value="Genomic_DNA"/>
</dbReference>
<protein>
    <recommendedName>
        <fullName evidence="1">GGDEF domain-containing protein</fullName>
    </recommendedName>
</protein>
<dbReference type="InterPro" id="IPR050469">
    <property type="entry name" value="Diguanylate_Cyclase"/>
</dbReference>
<dbReference type="SUPFAM" id="SSF55781">
    <property type="entry name" value="GAF domain-like"/>
    <property type="match status" value="1"/>
</dbReference>
<dbReference type="SMART" id="SM00065">
    <property type="entry name" value="GAF"/>
    <property type="match status" value="1"/>
</dbReference>
<dbReference type="GO" id="GO:0043709">
    <property type="term" value="P:cell adhesion involved in single-species biofilm formation"/>
    <property type="evidence" value="ECO:0007669"/>
    <property type="project" value="TreeGrafter"/>
</dbReference>
<evidence type="ECO:0000313" key="2">
    <source>
        <dbReference type="EMBL" id="OIV38593.1"/>
    </source>
</evidence>
<dbReference type="OrthoDB" id="23692at2"/>
<reference evidence="2 3" key="1">
    <citation type="submission" date="2016-10" db="EMBL/GenBank/DDBJ databases">
        <title>Genome sequence of Streptomyces gilvigriseus MUSC 26.</title>
        <authorList>
            <person name="Lee L.-H."/>
            <person name="Ser H.-L."/>
        </authorList>
    </citation>
    <scope>NUCLEOTIDE SEQUENCE [LARGE SCALE GENOMIC DNA]</scope>
    <source>
        <strain evidence="2 3">MUSC 26</strain>
    </source>
</reference>
<feature type="domain" description="GGDEF" evidence="1">
    <location>
        <begin position="207"/>
        <end position="338"/>
    </location>
</feature>
<dbReference type="SUPFAM" id="SSF55073">
    <property type="entry name" value="Nucleotide cyclase"/>
    <property type="match status" value="1"/>
</dbReference>
<dbReference type="Gene3D" id="3.30.450.40">
    <property type="match status" value="1"/>
</dbReference>
<proteinExistence type="predicted"/>
<name>A0A1J7BYQ1_9ACTN</name>